<accession>A0A8H7IAX9</accession>
<keyword evidence="2" id="KW-0812">Transmembrane</keyword>
<feature type="compositionally biased region" description="Basic and acidic residues" evidence="1">
    <location>
        <begin position="289"/>
        <end position="298"/>
    </location>
</feature>
<comment type="caution">
    <text evidence="3">The sequence shown here is derived from an EMBL/GenBank/DDBJ whole genome shotgun (WGS) entry which is preliminary data.</text>
</comment>
<feature type="transmembrane region" description="Helical" evidence="2">
    <location>
        <begin position="63"/>
        <end position="86"/>
    </location>
</feature>
<sequence>MLGRSSLAPSSKCTGFGSMRARYGPTTDVHDQCLLNRSPFKHINTYFYSCSYPENQTSNNVPIIVGAVLGAIGFILLLTTIFFCYLRRRQRKWEENEGVNRPDSTFIIGKPTPAGQTLQKAPASRYGLAGLFSPTEDQFEKPRPIKTESALQMYYRMNTDKASPSLPEPQSHYTPVPNPGVAGVGAGGRGLQTGSGESVSNLNTNRFTMRDGPQGAAAQMLAADIAAARAREGAFREDFSAEGQGYQTSTDADGQSQLYRNGNSRTYPSYPHGLRNGNDNGRMLTRVPYADHPEEEVHAVSTVDDTSISIYPSSKPKEEYQLPDRGYSAQGGAAQPSPPLDSDPFGANRRPTAFSRVFGERPANMAGIGTARGSPGNSPTSPAITQGRAPIVSRIAAATTSPIPNRPTVSPAIRRGPSFGNTAADMGFGRQHQAAVGALGGPIQRDSGGFSEGSSPTAVGFRAMLDRQGVRKSITYGPFAGRSGFGVER</sequence>
<keyword evidence="2" id="KW-0472">Membrane</keyword>
<protein>
    <submittedName>
        <fullName evidence="3">Uncharacterized protein</fullName>
    </submittedName>
</protein>
<evidence type="ECO:0000313" key="3">
    <source>
        <dbReference type="EMBL" id="KAF8753567.1"/>
    </source>
</evidence>
<feature type="compositionally biased region" description="Polar residues" evidence="1">
    <location>
        <begin position="303"/>
        <end position="312"/>
    </location>
</feature>
<feature type="region of interest" description="Disordered" evidence="1">
    <location>
        <begin position="184"/>
        <end position="215"/>
    </location>
</feature>
<evidence type="ECO:0000256" key="1">
    <source>
        <dbReference type="SAM" id="MobiDB-lite"/>
    </source>
</evidence>
<gene>
    <name evidence="3" type="ORF">RHS01_06987</name>
</gene>
<feature type="compositionally biased region" description="Polar residues" evidence="1">
    <location>
        <begin position="245"/>
        <end position="267"/>
    </location>
</feature>
<feature type="region of interest" description="Disordered" evidence="1">
    <location>
        <begin position="239"/>
        <end position="350"/>
    </location>
</feature>
<dbReference type="EMBL" id="JACYCF010000013">
    <property type="protein sequence ID" value="KAF8753567.1"/>
    <property type="molecule type" value="Genomic_DNA"/>
</dbReference>
<dbReference type="Proteomes" id="UP000614334">
    <property type="component" value="Unassembled WGS sequence"/>
</dbReference>
<keyword evidence="2" id="KW-1133">Transmembrane helix</keyword>
<organism evidence="3 4">
    <name type="scientific">Rhizoctonia solani</name>
    <dbReference type="NCBI Taxonomy" id="456999"/>
    <lineage>
        <taxon>Eukaryota</taxon>
        <taxon>Fungi</taxon>
        <taxon>Dikarya</taxon>
        <taxon>Basidiomycota</taxon>
        <taxon>Agaricomycotina</taxon>
        <taxon>Agaricomycetes</taxon>
        <taxon>Cantharellales</taxon>
        <taxon>Ceratobasidiaceae</taxon>
        <taxon>Rhizoctonia</taxon>
    </lineage>
</organism>
<name>A0A8H7IAX9_9AGAM</name>
<dbReference type="AlphaFoldDB" id="A0A8H7IAX9"/>
<evidence type="ECO:0000313" key="4">
    <source>
        <dbReference type="Proteomes" id="UP000614334"/>
    </source>
</evidence>
<evidence type="ECO:0000256" key="2">
    <source>
        <dbReference type="SAM" id="Phobius"/>
    </source>
</evidence>
<feature type="compositionally biased region" description="Gly residues" evidence="1">
    <location>
        <begin position="184"/>
        <end position="193"/>
    </location>
</feature>
<feature type="compositionally biased region" description="Polar residues" evidence="1">
    <location>
        <begin position="194"/>
        <end position="207"/>
    </location>
</feature>
<reference evidence="3" key="1">
    <citation type="submission" date="2020-09" db="EMBL/GenBank/DDBJ databases">
        <title>Comparative genome analyses of four rice-infecting Rhizoctonia solani isolates reveal extensive enrichment of homogalacturonan modification genes.</title>
        <authorList>
            <person name="Lee D.-Y."/>
            <person name="Jeon J."/>
            <person name="Kim K.-T."/>
            <person name="Cheong K."/>
            <person name="Song H."/>
            <person name="Choi G."/>
            <person name="Ko J."/>
            <person name="Opiyo S.O."/>
            <person name="Zuo S."/>
            <person name="Madhav S."/>
            <person name="Lee Y.-H."/>
            <person name="Wang G.-L."/>
        </authorList>
    </citation>
    <scope>NUCLEOTIDE SEQUENCE</scope>
    <source>
        <strain evidence="3">AG1-IA B2</strain>
    </source>
</reference>
<dbReference type="CDD" id="cd12087">
    <property type="entry name" value="TM_EGFR-like"/>
    <property type="match status" value="1"/>
</dbReference>
<proteinExistence type="predicted"/>